<dbReference type="InterPro" id="IPR001611">
    <property type="entry name" value="Leu-rich_rpt"/>
</dbReference>
<sequence>MAVLYRLGSVESLGGAARAWARGLPRDAMQAVLRRLGQAEILGGAGQVCRSWRPAVADEAELLRRGGEEEGRPPARLSVARVAAGLGSGRRREPFVADRIGCDGFLLYLGKRIKLLMSDVVQTAYMVIQDITRLPYIRSLCLTSCYSVCSEGFVEAIKGFPHLEKLELSLCTNIFGEAIVAAAEACPHLKRFRLSKARFYCFDDDHSNDQEALAISTMRELRSLQLFGNNLSNRGISAILDNCPDLESLDIRHCFNIKMEASLQAKCARIRTLRLPDDLLDDYEFQVKSPIRYKSIFQSYLWSDGDEYLDRDYMDEDMDNYERFIPEDEDLIEGDDDDAIILDYYKMLQHDLN</sequence>
<dbReference type="SMART" id="SM00367">
    <property type="entry name" value="LRR_CC"/>
    <property type="match status" value="4"/>
</dbReference>
<protein>
    <recommendedName>
        <fullName evidence="3">F-box domain-containing protein</fullName>
    </recommendedName>
</protein>
<dbReference type="InterPro" id="IPR032675">
    <property type="entry name" value="LRR_dom_sf"/>
</dbReference>
<dbReference type="PANTHER" id="PTHR38926:SF74">
    <property type="entry name" value="OS08G0193600 PROTEIN"/>
    <property type="match status" value="1"/>
</dbReference>
<accession>B8BBH5</accession>
<reference evidence="1 2" key="1">
    <citation type="journal article" date="2005" name="PLoS Biol.">
        <title>The genomes of Oryza sativa: a history of duplications.</title>
        <authorList>
            <person name="Yu J."/>
            <person name="Wang J."/>
            <person name="Lin W."/>
            <person name="Li S."/>
            <person name="Li H."/>
            <person name="Zhou J."/>
            <person name="Ni P."/>
            <person name="Dong W."/>
            <person name="Hu S."/>
            <person name="Zeng C."/>
            <person name="Zhang J."/>
            <person name="Zhang Y."/>
            <person name="Li R."/>
            <person name="Xu Z."/>
            <person name="Li S."/>
            <person name="Li X."/>
            <person name="Zheng H."/>
            <person name="Cong L."/>
            <person name="Lin L."/>
            <person name="Yin J."/>
            <person name="Geng J."/>
            <person name="Li G."/>
            <person name="Shi J."/>
            <person name="Liu J."/>
            <person name="Lv H."/>
            <person name="Li J."/>
            <person name="Wang J."/>
            <person name="Deng Y."/>
            <person name="Ran L."/>
            <person name="Shi X."/>
            <person name="Wang X."/>
            <person name="Wu Q."/>
            <person name="Li C."/>
            <person name="Ren X."/>
            <person name="Wang J."/>
            <person name="Wang X."/>
            <person name="Li D."/>
            <person name="Liu D."/>
            <person name="Zhang X."/>
            <person name="Ji Z."/>
            <person name="Zhao W."/>
            <person name="Sun Y."/>
            <person name="Zhang Z."/>
            <person name="Bao J."/>
            <person name="Han Y."/>
            <person name="Dong L."/>
            <person name="Ji J."/>
            <person name="Chen P."/>
            <person name="Wu S."/>
            <person name="Liu J."/>
            <person name="Xiao Y."/>
            <person name="Bu D."/>
            <person name="Tan J."/>
            <person name="Yang L."/>
            <person name="Ye C."/>
            <person name="Zhang J."/>
            <person name="Xu J."/>
            <person name="Zhou Y."/>
            <person name="Yu Y."/>
            <person name="Zhang B."/>
            <person name="Zhuang S."/>
            <person name="Wei H."/>
            <person name="Liu B."/>
            <person name="Lei M."/>
            <person name="Yu H."/>
            <person name="Li Y."/>
            <person name="Xu H."/>
            <person name="Wei S."/>
            <person name="He X."/>
            <person name="Fang L."/>
            <person name="Zhang Z."/>
            <person name="Zhang Y."/>
            <person name="Huang X."/>
            <person name="Su Z."/>
            <person name="Tong W."/>
            <person name="Li J."/>
            <person name="Tong Z."/>
            <person name="Li S."/>
            <person name="Ye J."/>
            <person name="Wang L."/>
            <person name="Fang L."/>
            <person name="Lei T."/>
            <person name="Chen C."/>
            <person name="Chen H."/>
            <person name="Xu Z."/>
            <person name="Li H."/>
            <person name="Huang H."/>
            <person name="Zhang F."/>
            <person name="Xu H."/>
            <person name="Li N."/>
            <person name="Zhao C."/>
            <person name="Li S."/>
            <person name="Dong L."/>
            <person name="Huang Y."/>
            <person name="Li L."/>
            <person name="Xi Y."/>
            <person name="Qi Q."/>
            <person name="Li W."/>
            <person name="Zhang B."/>
            <person name="Hu W."/>
            <person name="Zhang Y."/>
            <person name="Tian X."/>
            <person name="Jiao Y."/>
            <person name="Liang X."/>
            <person name="Jin J."/>
            <person name="Gao L."/>
            <person name="Zheng W."/>
            <person name="Hao B."/>
            <person name="Liu S."/>
            <person name="Wang W."/>
            <person name="Yuan L."/>
            <person name="Cao M."/>
            <person name="McDermott J."/>
            <person name="Samudrala R."/>
            <person name="Wang J."/>
            <person name="Wong G.K."/>
            <person name="Yang H."/>
        </authorList>
    </citation>
    <scope>NUCLEOTIDE SEQUENCE [LARGE SCALE GENOMIC DNA]</scope>
    <source>
        <strain evidence="2">cv. 93-11</strain>
    </source>
</reference>
<gene>
    <name evidence="1" type="ORF">OsI_28132</name>
</gene>
<dbReference type="STRING" id="39946.B8BBH5"/>
<evidence type="ECO:0000313" key="2">
    <source>
        <dbReference type="Proteomes" id="UP000007015"/>
    </source>
</evidence>
<keyword evidence="2" id="KW-1185">Reference proteome</keyword>
<proteinExistence type="predicted"/>
<dbReference type="Gene3D" id="1.20.1280.50">
    <property type="match status" value="1"/>
</dbReference>
<name>B8BBH5_ORYSI</name>
<dbReference type="Gramene" id="BGIOSGA027501-TA">
    <property type="protein sequence ID" value="BGIOSGA027501-PA"/>
    <property type="gene ID" value="BGIOSGA027501"/>
</dbReference>
<dbReference type="PANTHER" id="PTHR38926">
    <property type="entry name" value="F-BOX DOMAIN CONTAINING PROTEIN, EXPRESSED"/>
    <property type="match status" value="1"/>
</dbReference>
<dbReference type="AlphaFoldDB" id="B8BBH5"/>
<dbReference type="Gene3D" id="3.80.10.10">
    <property type="entry name" value="Ribonuclease Inhibitor"/>
    <property type="match status" value="1"/>
</dbReference>
<dbReference type="Pfam" id="PF13516">
    <property type="entry name" value="LRR_6"/>
    <property type="match status" value="1"/>
</dbReference>
<organism evidence="1 2">
    <name type="scientific">Oryza sativa subsp. indica</name>
    <name type="common">Rice</name>
    <dbReference type="NCBI Taxonomy" id="39946"/>
    <lineage>
        <taxon>Eukaryota</taxon>
        <taxon>Viridiplantae</taxon>
        <taxon>Streptophyta</taxon>
        <taxon>Embryophyta</taxon>
        <taxon>Tracheophyta</taxon>
        <taxon>Spermatophyta</taxon>
        <taxon>Magnoliopsida</taxon>
        <taxon>Liliopsida</taxon>
        <taxon>Poales</taxon>
        <taxon>Poaceae</taxon>
        <taxon>BOP clade</taxon>
        <taxon>Oryzoideae</taxon>
        <taxon>Oryzeae</taxon>
        <taxon>Oryzinae</taxon>
        <taxon>Oryza</taxon>
        <taxon>Oryza sativa</taxon>
    </lineage>
</organism>
<dbReference type="InterPro" id="IPR006553">
    <property type="entry name" value="Leu-rich_rpt_Cys-con_subtyp"/>
</dbReference>
<dbReference type="OMA" id="TAYMVIQ"/>
<dbReference type="Proteomes" id="UP000007015">
    <property type="component" value="Chromosome 8"/>
</dbReference>
<dbReference type="HOGENOM" id="CLU_044915_1_1_1"/>
<evidence type="ECO:0008006" key="3">
    <source>
        <dbReference type="Google" id="ProtNLM"/>
    </source>
</evidence>
<dbReference type="SUPFAM" id="SSF52047">
    <property type="entry name" value="RNI-like"/>
    <property type="match status" value="1"/>
</dbReference>
<dbReference type="EMBL" id="CM000133">
    <property type="protein sequence ID" value="EEC83039.1"/>
    <property type="molecule type" value="Genomic_DNA"/>
</dbReference>
<evidence type="ECO:0000313" key="1">
    <source>
        <dbReference type="EMBL" id="EEC83039.1"/>
    </source>
</evidence>